<reference evidence="5" key="1">
    <citation type="journal article" date="2022" name="Front. Microbiol.">
        <title>Feed Insects as a Reservoir of Granadaene-Producing Lactococci.</title>
        <authorList>
            <person name="Neuzil-Bunesova V."/>
            <person name="Ramirez Garcia A."/>
            <person name="Modrackova N."/>
            <person name="Makovska M."/>
            <person name="Sabolova M."/>
            <person name="Sproer C."/>
            <person name="Bunk B."/>
            <person name="Blom J."/>
            <person name="Schwab C."/>
        </authorList>
    </citation>
    <scope>NUCLEOTIDE SEQUENCE</scope>
    <source>
        <strain evidence="5">I4/6O</strain>
    </source>
</reference>
<dbReference type="GO" id="GO:0043597">
    <property type="term" value="C:cytoplasmic replication fork"/>
    <property type="evidence" value="ECO:0007669"/>
    <property type="project" value="TreeGrafter"/>
</dbReference>
<protein>
    <submittedName>
        <fullName evidence="5">DNA topoisomerase</fullName>
        <ecNumber evidence="5">5.6.2.-</ecNumber>
    </submittedName>
</protein>
<evidence type="ECO:0000256" key="1">
    <source>
        <dbReference type="ARBA" id="ARBA00023029"/>
    </source>
</evidence>
<dbReference type="InterPro" id="IPR013824">
    <property type="entry name" value="Topo_IA_cen_sub1"/>
</dbReference>
<evidence type="ECO:0000256" key="3">
    <source>
        <dbReference type="ARBA" id="ARBA00023235"/>
    </source>
</evidence>
<dbReference type="Proteomes" id="UP001056730">
    <property type="component" value="Chromosome"/>
</dbReference>
<dbReference type="AlphaFoldDB" id="A0A9Q8Y481"/>
<evidence type="ECO:0000256" key="2">
    <source>
        <dbReference type="ARBA" id="ARBA00023125"/>
    </source>
</evidence>
<proteinExistence type="predicted"/>
<feature type="domain" description="Topo IA-type catalytic" evidence="4">
    <location>
        <begin position="170"/>
        <end position="614"/>
    </location>
</feature>
<dbReference type="GO" id="GO:0006281">
    <property type="term" value="P:DNA repair"/>
    <property type="evidence" value="ECO:0007669"/>
    <property type="project" value="TreeGrafter"/>
</dbReference>
<dbReference type="SMART" id="SM00437">
    <property type="entry name" value="TOP1Ac"/>
    <property type="match status" value="1"/>
</dbReference>
<dbReference type="InterPro" id="IPR013826">
    <property type="entry name" value="Topo_IA_cen_sub3"/>
</dbReference>
<dbReference type="EMBL" id="CP086395">
    <property type="protein sequence ID" value="USJ21222.1"/>
    <property type="molecule type" value="Genomic_DNA"/>
</dbReference>
<dbReference type="PRINTS" id="PR00417">
    <property type="entry name" value="PRTPISMRASEI"/>
</dbReference>
<dbReference type="PANTHER" id="PTHR11390">
    <property type="entry name" value="PROKARYOTIC DNA TOPOISOMERASE"/>
    <property type="match status" value="1"/>
</dbReference>
<gene>
    <name evidence="5" type="ORF">LMK00_04245</name>
</gene>
<dbReference type="InterPro" id="IPR013497">
    <property type="entry name" value="Topo_IA_cen"/>
</dbReference>
<dbReference type="GO" id="GO:0006310">
    <property type="term" value="P:DNA recombination"/>
    <property type="evidence" value="ECO:0007669"/>
    <property type="project" value="TreeGrafter"/>
</dbReference>
<accession>A0A9Q8Y481</accession>
<dbReference type="Pfam" id="PF01131">
    <property type="entry name" value="Topoisom_bac"/>
    <property type="match status" value="1"/>
</dbReference>
<dbReference type="PROSITE" id="PS52039">
    <property type="entry name" value="TOPO_IA_2"/>
    <property type="match status" value="1"/>
</dbReference>
<name>A0A9Q8Y481_9LACT</name>
<sequence>MKLFILTEKNTQQAKPFAEALFGHTKKNEDGFYAGFWQGKETVIGYLGGHLYEQLLPEEYTESWDSQVVTAQELIQCQPLLPSVWKVKPKTGKVGNQTIASLLKKVQKWGLWADDIYQATDPDREGTVLGREALRELGLLEKTSTRVYVNDMAKSQIVRAFLKPSPLATDDLLYLAGQERRKVDWLGGIACFGLMKAENQLRGLEGKGTGSIGRVKTGVAIFIYNNNQTIDHWDPELPENNKYGIAFQTEDGLILKSTTQFSTREEAEQWVRQYGHTSHVNVERKDSIEDNQAPALLKLNDIQTWAKAQKIKKAVLPYLEDLALKGYITYPRTSVNVVSSSFRDEALAPVAEQVRDLLGLSISLPQKNTFEKPWVNNAKVKHAGHTANTYGNNVPSQSTLESMEKETQMLYRFISLRTLAPMMPVGKDNVAHYSAVIGNLTFKARAAQVKELGWREIPELTKSSNKSGELDSPFISGGQKAIRLGIQRIRKNPPVRITEKNLPKLMDKYGLGTPATQEGIIKQMFDYKQIENKKEGKGKNYLIVTSIGEGLVHNQPLYTFEYTKELGLMLQDIQGLGESDTPLPAGIALQKMAEKIVAWRDSLLKRVSPSMTFFKAKYSMKNKEGKAISFKPEWSTHKFTDAELEQLARGDEISFLKDGKTITGMLKKQTYKGKKFIGFMPSWNEKYEKAKGVGE</sequence>
<dbReference type="PANTHER" id="PTHR11390:SF21">
    <property type="entry name" value="DNA TOPOISOMERASE 3-ALPHA"/>
    <property type="match status" value="1"/>
</dbReference>
<dbReference type="Gene3D" id="1.10.290.10">
    <property type="entry name" value="Topoisomerase I, domain 4"/>
    <property type="match status" value="1"/>
</dbReference>
<dbReference type="InterPro" id="IPR023405">
    <property type="entry name" value="Topo_IA_core_domain"/>
</dbReference>
<keyword evidence="1" id="KW-0799">Topoisomerase</keyword>
<dbReference type="GO" id="GO:0003917">
    <property type="term" value="F:DNA topoisomerase type I (single strand cut, ATP-independent) activity"/>
    <property type="evidence" value="ECO:0007669"/>
    <property type="project" value="InterPro"/>
</dbReference>
<dbReference type="GO" id="GO:0003677">
    <property type="term" value="F:DNA binding"/>
    <property type="evidence" value="ECO:0007669"/>
    <property type="project" value="UniProtKB-KW"/>
</dbReference>
<evidence type="ECO:0000259" key="4">
    <source>
        <dbReference type="PROSITE" id="PS52039"/>
    </source>
</evidence>
<dbReference type="InterPro" id="IPR003602">
    <property type="entry name" value="Topo_IA_DNA-bd_dom"/>
</dbReference>
<dbReference type="KEGG" id="lfo:LMK00_04245"/>
<dbReference type="Gene3D" id="3.40.50.140">
    <property type="match status" value="1"/>
</dbReference>
<keyword evidence="2" id="KW-0238">DNA-binding</keyword>
<dbReference type="InterPro" id="IPR013825">
    <property type="entry name" value="Topo_IA_cen_sub2"/>
</dbReference>
<organism evidence="5 6">
    <name type="scientific">Lactococcus formosensis</name>
    <dbReference type="NCBI Taxonomy" id="1281486"/>
    <lineage>
        <taxon>Bacteria</taxon>
        <taxon>Bacillati</taxon>
        <taxon>Bacillota</taxon>
        <taxon>Bacilli</taxon>
        <taxon>Lactobacillales</taxon>
        <taxon>Streptococcaceae</taxon>
        <taxon>Lactococcus</taxon>
    </lineage>
</organism>
<dbReference type="RefSeq" id="WP_252170339.1">
    <property type="nucleotide sequence ID" value="NZ_CP086395.1"/>
</dbReference>
<keyword evidence="3 5" id="KW-0413">Isomerase</keyword>
<dbReference type="Gene3D" id="2.70.20.10">
    <property type="entry name" value="Topoisomerase I, domain 3"/>
    <property type="match status" value="1"/>
</dbReference>
<dbReference type="GO" id="GO:0006265">
    <property type="term" value="P:DNA topological change"/>
    <property type="evidence" value="ECO:0007669"/>
    <property type="project" value="InterPro"/>
</dbReference>
<dbReference type="SUPFAM" id="SSF56712">
    <property type="entry name" value="Prokaryotic type I DNA topoisomerase"/>
    <property type="match status" value="1"/>
</dbReference>
<dbReference type="EC" id="5.6.2.-" evidence="5"/>
<evidence type="ECO:0000313" key="5">
    <source>
        <dbReference type="EMBL" id="USJ21222.1"/>
    </source>
</evidence>
<dbReference type="Gene3D" id="1.10.460.10">
    <property type="entry name" value="Topoisomerase I, domain 2"/>
    <property type="match status" value="1"/>
</dbReference>
<evidence type="ECO:0000313" key="6">
    <source>
        <dbReference type="Proteomes" id="UP001056730"/>
    </source>
</evidence>
<dbReference type="InterPro" id="IPR000380">
    <property type="entry name" value="Topo_IA"/>
</dbReference>